<dbReference type="OrthoDB" id="7172943at2"/>
<dbReference type="RefSeq" id="WP_013597060.1">
    <property type="nucleotide sequence ID" value="NC_015138.1"/>
</dbReference>
<keyword evidence="1" id="KW-0732">Signal</keyword>
<dbReference type="KEGG" id="aaa:Acav_4721"/>
<evidence type="ECO:0000313" key="2">
    <source>
        <dbReference type="EMBL" id="ADX48599.1"/>
    </source>
</evidence>
<evidence type="ECO:0000313" key="3">
    <source>
        <dbReference type="Proteomes" id="UP000002482"/>
    </source>
</evidence>
<name>F0QBY3_PARA1</name>
<reference evidence="2" key="1">
    <citation type="submission" date="2011-02" db="EMBL/GenBank/DDBJ databases">
        <title>Complete sequence of Acidovorax avenae subsp. avenae ATCC 19860.</title>
        <authorList>
            <consortium name="US DOE Joint Genome Institute"/>
            <person name="Lucas S."/>
            <person name="Copeland A."/>
            <person name="Lapidus A."/>
            <person name="Cheng J.-F."/>
            <person name="Goodwin L."/>
            <person name="Pitluck S."/>
            <person name="Chertkov O."/>
            <person name="Held B."/>
            <person name="Detter J.C."/>
            <person name="Han C."/>
            <person name="Tapia R."/>
            <person name="Land M."/>
            <person name="Hauser L."/>
            <person name="Kyrpides N."/>
            <person name="Ivanova N."/>
            <person name="Ovchinnikova G."/>
            <person name="Pagani I."/>
            <person name="Gordon S."/>
            <person name="Woyke T."/>
        </authorList>
    </citation>
    <scope>NUCLEOTIDE SEQUENCE</scope>
    <source>
        <strain evidence="2">ATCC 19860</strain>
    </source>
</reference>
<feature type="chain" id="PRO_5003254442" description="Lipoprotein" evidence="1">
    <location>
        <begin position="18"/>
        <end position="205"/>
    </location>
</feature>
<dbReference type="HOGENOM" id="CLU_1335130_0_0_4"/>
<dbReference type="PROSITE" id="PS51257">
    <property type="entry name" value="PROKAR_LIPOPROTEIN"/>
    <property type="match status" value="1"/>
</dbReference>
<dbReference type="EMBL" id="CP002521">
    <property type="protein sequence ID" value="ADX48599.1"/>
    <property type="molecule type" value="Genomic_DNA"/>
</dbReference>
<dbReference type="Proteomes" id="UP000002482">
    <property type="component" value="Chromosome"/>
</dbReference>
<feature type="signal peptide" evidence="1">
    <location>
        <begin position="1"/>
        <end position="17"/>
    </location>
</feature>
<dbReference type="GeneID" id="34237326"/>
<protein>
    <recommendedName>
        <fullName evidence="4">Lipoprotein</fullName>
    </recommendedName>
</protein>
<keyword evidence="3" id="KW-1185">Reference proteome</keyword>
<organism evidence="2 3">
    <name type="scientific">Paracidovorax avenae (strain ATCC 19860 / DSM 7227 / CCUG 15838 / JCM 20985 / LMG 2117 / NCPPB 1011)</name>
    <name type="common">Acidovorax avenae</name>
    <dbReference type="NCBI Taxonomy" id="643561"/>
    <lineage>
        <taxon>Bacteria</taxon>
        <taxon>Pseudomonadati</taxon>
        <taxon>Pseudomonadota</taxon>
        <taxon>Betaproteobacteria</taxon>
        <taxon>Burkholderiales</taxon>
        <taxon>Comamonadaceae</taxon>
        <taxon>Paracidovorax</taxon>
    </lineage>
</organism>
<evidence type="ECO:0008006" key="4">
    <source>
        <dbReference type="Google" id="ProtNLM"/>
    </source>
</evidence>
<accession>F0QBY3</accession>
<dbReference type="NCBIfam" id="NF047637">
    <property type="entry name" value="lipo_CC0125"/>
    <property type="match status" value="1"/>
</dbReference>
<sequence>MRPLLLAAAIAASLALAACTTPYARKGMAGGYTDEKIDETHYRVKFDGNGNTSADRVWNFWVYRCAELTREKGYTHFTVRKPNEPLAGGPAPQRSIPAIQPAGYAGTDGEQPRMLKTKGGGAPIFIYTPGTTVTVTTWHNDAVIALYRDPLPEAVMVLEARVVLEQLAPYVQSDGRDAAPARDELLRKAASMVRSERGYGFGGEL</sequence>
<evidence type="ECO:0000256" key="1">
    <source>
        <dbReference type="SAM" id="SignalP"/>
    </source>
</evidence>
<proteinExistence type="predicted"/>
<dbReference type="AlphaFoldDB" id="F0QBY3"/>
<gene>
    <name evidence="2" type="ordered locus">Acav_4721</name>
</gene>